<keyword evidence="3" id="KW-1185">Reference proteome</keyword>
<dbReference type="Pfam" id="PF08589">
    <property type="entry name" value="ATG43"/>
    <property type="match status" value="1"/>
</dbReference>
<reference evidence="2 3" key="1">
    <citation type="journal article" date="2024" name="Commun. Biol.">
        <title>Comparative genomic analysis of thermophilic fungi reveals convergent evolutionary adaptations and gene losses.</title>
        <authorList>
            <person name="Steindorff A.S."/>
            <person name="Aguilar-Pontes M.V."/>
            <person name="Robinson A.J."/>
            <person name="Andreopoulos B."/>
            <person name="LaButti K."/>
            <person name="Kuo A."/>
            <person name="Mondo S."/>
            <person name="Riley R."/>
            <person name="Otillar R."/>
            <person name="Haridas S."/>
            <person name="Lipzen A."/>
            <person name="Grimwood J."/>
            <person name="Schmutz J."/>
            <person name="Clum A."/>
            <person name="Reid I.D."/>
            <person name="Moisan M.C."/>
            <person name="Butler G."/>
            <person name="Nguyen T.T.M."/>
            <person name="Dewar K."/>
            <person name="Conant G."/>
            <person name="Drula E."/>
            <person name="Henrissat B."/>
            <person name="Hansel C."/>
            <person name="Singer S."/>
            <person name="Hutchinson M.I."/>
            <person name="de Vries R.P."/>
            <person name="Natvig D.O."/>
            <person name="Powell A.J."/>
            <person name="Tsang A."/>
            <person name="Grigoriev I.V."/>
        </authorList>
    </citation>
    <scope>NUCLEOTIDE SEQUENCE [LARGE SCALE GENOMIC DNA]</scope>
    <source>
        <strain evidence="2 3">CBS 494.80</strain>
    </source>
</reference>
<feature type="region of interest" description="Disordered" evidence="1">
    <location>
        <begin position="15"/>
        <end position="58"/>
    </location>
</feature>
<dbReference type="Proteomes" id="UP001595075">
    <property type="component" value="Unassembled WGS sequence"/>
</dbReference>
<evidence type="ECO:0000256" key="1">
    <source>
        <dbReference type="SAM" id="MobiDB-lite"/>
    </source>
</evidence>
<dbReference type="InterPro" id="IPR013898">
    <property type="entry name" value="Atg43"/>
</dbReference>
<organism evidence="2 3">
    <name type="scientific">Oculimacula yallundae</name>
    <dbReference type="NCBI Taxonomy" id="86028"/>
    <lineage>
        <taxon>Eukaryota</taxon>
        <taxon>Fungi</taxon>
        <taxon>Dikarya</taxon>
        <taxon>Ascomycota</taxon>
        <taxon>Pezizomycotina</taxon>
        <taxon>Leotiomycetes</taxon>
        <taxon>Helotiales</taxon>
        <taxon>Ploettnerulaceae</taxon>
        <taxon>Oculimacula</taxon>
    </lineage>
</organism>
<evidence type="ECO:0000313" key="3">
    <source>
        <dbReference type="Proteomes" id="UP001595075"/>
    </source>
</evidence>
<protein>
    <recommendedName>
        <fullName evidence="4">DUF1770-domain-containing protein</fullName>
    </recommendedName>
</protein>
<accession>A0ABR4CE82</accession>
<sequence>MEDSLPMEIASTIQSASINRAPSPSHDLNPSTAASQKQPVTLSHSQHSEPSLDKYAYDSEGIDGSELDLEEEGEEDIPYNVLKPVPRRQSFGPLPDLRFEQSYLASIAGVESRWGIAWITLRDQLVLPLVQGMVWSLALQGWRYWNRTAELSGKTVGSKVRRWWYRTNNWKLPEFGGMKGLGGNAKLAEDVGDYYQNQSSND</sequence>
<feature type="compositionally biased region" description="Basic and acidic residues" evidence="1">
    <location>
        <begin position="46"/>
        <end position="57"/>
    </location>
</feature>
<dbReference type="PANTHER" id="PTHR38699:SF1">
    <property type="entry name" value="MITOPHAGY RECEPTOR ATG43"/>
    <property type="match status" value="1"/>
</dbReference>
<name>A0ABR4CE82_9HELO</name>
<evidence type="ECO:0008006" key="4">
    <source>
        <dbReference type="Google" id="ProtNLM"/>
    </source>
</evidence>
<feature type="compositionally biased region" description="Polar residues" evidence="1">
    <location>
        <begin position="15"/>
        <end position="45"/>
    </location>
</feature>
<dbReference type="PANTHER" id="PTHR38699">
    <property type="entry name" value="CHROMOSOME 1, WHOLE GENOME SHOTGUN SEQUENCE"/>
    <property type="match status" value="1"/>
</dbReference>
<proteinExistence type="predicted"/>
<dbReference type="EMBL" id="JAZHXI010000009">
    <property type="protein sequence ID" value="KAL2068007.1"/>
    <property type="molecule type" value="Genomic_DNA"/>
</dbReference>
<comment type="caution">
    <text evidence="2">The sequence shown here is derived from an EMBL/GenBank/DDBJ whole genome shotgun (WGS) entry which is preliminary data.</text>
</comment>
<gene>
    <name evidence="2" type="ORF">VTL71DRAFT_16105</name>
</gene>
<evidence type="ECO:0000313" key="2">
    <source>
        <dbReference type="EMBL" id="KAL2068007.1"/>
    </source>
</evidence>